<sequence length="124" mass="13997">MVCAYPAFLIFFLLPLPSFRFTPSYDQPDIAASLELLHQLRLNYAPGLPEGLLAYLNSQARFVVAVAKQYQGRGVAWEHLLAAGQQGLIRAWETYDGHPDRLERMGSWWVRQTIVTTCAAYPPS</sequence>
<dbReference type="InterPro" id="IPR007627">
    <property type="entry name" value="RNA_pol_sigma70_r2"/>
</dbReference>
<protein>
    <recommendedName>
        <fullName evidence="1">RNA polymerase sigma-70 region 2 domain-containing protein</fullName>
    </recommendedName>
</protein>
<organism evidence="2 3">
    <name type="scientific">Hymenobacter lutimineralis</name>
    <dbReference type="NCBI Taxonomy" id="2606448"/>
    <lineage>
        <taxon>Bacteria</taxon>
        <taxon>Pseudomonadati</taxon>
        <taxon>Bacteroidota</taxon>
        <taxon>Cytophagia</taxon>
        <taxon>Cytophagales</taxon>
        <taxon>Hymenobacteraceae</taxon>
        <taxon>Hymenobacter</taxon>
    </lineage>
</organism>
<dbReference type="SUPFAM" id="SSF88946">
    <property type="entry name" value="Sigma2 domain of RNA polymerase sigma factors"/>
    <property type="match status" value="1"/>
</dbReference>
<gene>
    <name evidence="2" type="ORF">FY528_05280</name>
</gene>
<evidence type="ECO:0000313" key="3">
    <source>
        <dbReference type="Proteomes" id="UP000322791"/>
    </source>
</evidence>
<comment type="caution">
    <text evidence="2">The sequence shown here is derived from an EMBL/GenBank/DDBJ whole genome shotgun (WGS) entry which is preliminary data.</text>
</comment>
<keyword evidence="3" id="KW-1185">Reference proteome</keyword>
<name>A0A5D6VA12_9BACT</name>
<feature type="domain" description="RNA polymerase sigma-70 region 2" evidence="1">
    <location>
        <begin position="60"/>
        <end position="116"/>
    </location>
</feature>
<dbReference type="InterPro" id="IPR013325">
    <property type="entry name" value="RNA_pol_sigma_r2"/>
</dbReference>
<dbReference type="EMBL" id="VTHL01000003">
    <property type="protein sequence ID" value="TYZ12703.1"/>
    <property type="molecule type" value="Genomic_DNA"/>
</dbReference>
<evidence type="ECO:0000313" key="2">
    <source>
        <dbReference type="EMBL" id="TYZ12703.1"/>
    </source>
</evidence>
<dbReference type="Gene3D" id="1.20.120.1810">
    <property type="match status" value="1"/>
</dbReference>
<proteinExistence type="predicted"/>
<dbReference type="Proteomes" id="UP000322791">
    <property type="component" value="Unassembled WGS sequence"/>
</dbReference>
<dbReference type="GO" id="GO:0003700">
    <property type="term" value="F:DNA-binding transcription factor activity"/>
    <property type="evidence" value="ECO:0007669"/>
    <property type="project" value="InterPro"/>
</dbReference>
<evidence type="ECO:0000259" key="1">
    <source>
        <dbReference type="Pfam" id="PF04542"/>
    </source>
</evidence>
<accession>A0A5D6VA12</accession>
<reference evidence="2 3" key="1">
    <citation type="submission" date="2019-08" db="EMBL/GenBank/DDBJ databases">
        <authorList>
            <person name="Seo M.-J."/>
        </authorList>
    </citation>
    <scope>NUCLEOTIDE SEQUENCE [LARGE SCALE GENOMIC DNA]</scope>
    <source>
        <strain evidence="2 3">KIGAM108</strain>
    </source>
</reference>
<dbReference type="Pfam" id="PF04542">
    <property type="entry name" value="Sigma70_r2"/>
    <property type="match status" value="1"/>
</dbReference>
<dbReference type="AlphaFoldDB" id="A0A5D6VA12"/>
<dbReference type="GO" id="GO:0006352">
    <property type="term" value="P:DNA-templated transcription initiation"/>
    <property type="evidence" value="ECO:0007669"/>
    <property type="project" value="InterPro"/>
</dbReference>